<evidence type="ECO:0000313" key="4">
    <source>
        <dbReference type="Proteomes" id="UP000799291"/>
    </source>
</evidence>
<dbReference type="GO" id="GO:0005634">
    <property type="term" value="C:nucleus"/>
    <property type="evidence" value="ECO:0007669"/>
    <property type="project" value="TreeGrafter"/>
</dbReference>
<sequence>MDPASQVLAQTLPPSVRRTYAALAERSDVNVSRTTLWYRAKGRPSRQAKANGQQYLTPPEEKGLAQYLTRAANFGLPWRIKDIPSLAFSIARRRSPAKAIKPPNKNWPQAPEILPENVYNMDETGTMLSMLGSVKLLVGKDDLRAYRGAGVKRTMYLNPMIIWPASTHRSNWTTYPTPGWVYAHSESGYNDSYLSPEWIKRVFDPQTKARANGKPRVLICDGFRTHQTLKILEFCFEKNIILCRLPSHTSHKLQPCDVAVFGPLKTAYRDQVERLYRGGVTVINKKHFTTLYSPAQEKAMTKKNILAGWAKTGLFPFNPERVLRDIVVPDAELPPAALPIRTAYEGRGLNPQCETVQTPVTPVSSEALTSLLTLIKQDPHNEESAKRHQRLVQKLANAAQISFTQQALDQDHIRLLSKMNDEAKTRRKTKSEILGKARVMSYEDIKAARAKRAKQNANKEAKGKGKRGRPKSGAQEAEGSADKGRHKRQRSVSIAREGEEASITHADETRVVRESAPQPYRAPVARM</sequence>
<name>A0A6G1IEZ1_9PLEO</name>
<evidence type="ECO:0000256" key="1">
    <source>
        <dbReference type="SAM" id="MobiDB-lite"/>
    </source>
</evidence>
<dbReference type="Gene3D" id="3.30.420.10">
    <property type="entry name" value="Ribonuclease H-like superfamily/Ribonuclease H"/>
    <property type="match status" value="1"/>
</dbReference>
<gene>
    <name evidence="3" type="ORF">K458DRAFT_447364</name>
</gene>
<feature type="region of interest" description="Disordered" evidence="1">
    <location>
        <begin position="447"/>
        <end position="527"/>
    </location>
</feature>
<protein>
    <submittedName>
        <fullName evidence="3">DDE-domain-containing protein</fullName>
    </submittedName>
</protein>
<keyword evidence="4" id="KW-1185">Reference proteome</keyword>
<dbReference type="Proteomes" id="UP000799291">
    <property type="component" value="Unassembled WGS sequence"/>
</dbReference>
<dbReference type="PANTHER" id="PTHR19303:SF74">
    <property type="entry name" value="POGO TRANSPOSABLE ELEMENT WITH KRAB DOMAIN"/>
    <property type="match status" value="1"/>
</dbReference>
<dbReference type="PANTHER" id="PTHR19303">
    <property type="entry name" value="TRANSPOSON"/>
    <property type="match status" value="1"/>
</dbReference>
<evidence type="ECO:0000313" key="3">
    <source>
        <dbReference type="EMBL" id="KAF2676794.1"/>
    </source>
</evidence>
<accession>A0A6G1IEZ1</accession>
<dbReference type="Pfam" id="PF03184">
    <property type="entry name" value="DDE_1"/>
    <property type="match status" value="1"/>
</dbReference>
<dbReference type="OrthoDB" id="4357141at2759"/>
<dbReference type="InterPro" id="IPR036397">
    <property type="entry name" value="RNaseH_sf"/>
</dbReference>
<dbReference type="InterPro" id="IPR050863">
    <property type="entry name" value="CenT-Element_Derived"/>
</dbReference>
<dbReference type="EMBL" id="MU005630">
    <property type="protein sequence ID" value="KAF2676794.1"/>
    <property type="molecule type" value="Genomic_DNA"/>
</dbReference>
<organism evidence="3 4">
    <name type="scientific">Lentithecium fluviatile CBS 122367</name>
    <dbReference type="NCBI Taxonomy" id="1168545"/>
    <lineage>
        <taxon>Eukaryota</taxon>
        <taxon>Fungi</taxon>
        <taxon>Dikarya</taxon>
        <taxon>Ascomycota</taxon>
        <taxon>Pezizomycotina</taxon>
        <taxon>Dothideomycetes</taxon>
        <taxon>Pleosporomycetidae</taxon>
        <taxon>Pleosporales</taxon>
        <taxon>Massarineae</taxon>
        <taxon>Lentitheciaceae</taxon>
        <taxon>Lentithecium</taxon>
    </lineage>
</organism>
<proteinExistence type="predicted"/>
<feature type="domain" description="DDE-1" evidence="2">
    <location>
        <begin position="156"/>
        <end position="277"/>
    </location>
</feature>
<dbReference type="AlphaFoldDB" id="A0A6G1IEZ1"/>
<dbReference type="InterPro" id="IPR004875">
    <property type="entry name" value="DDE_SF_endonuclease_dom"/>
</dbReference>
<dbReference type="GO" id="GO:0003677">
    <property type="term" value="F:DNA binding"/>
    <property type="evidence" value="ECO:0007669"/>
    <property type="project" value="TreeGrafter"/>
</dbReference>
<evidence type="ECO:0000259" key="2">
    <source>
        <dbReference type="Pfam" id="PF03184"/>
    </source>
</evidence>
<reference evidence="3" key="1">
    <citation type="journal article" date="2020" name="Stud. Mycol.">
        <title>101 Dothideomycetes genomes: a test case for predicting lifestyles and emergence of pathogens.</title>
        <authorList>
            <person name="Haridas S."/>
            <person name="Albert R."/>
            <person name="Binder M."/>
            <person name="Bloem J."/>
            <person name="Labutti K."/>
            <person name="Salamov A."/>
            <person name="Andreopoulos B."/>
            <person name="Baker S."/>
            <person name="Barry K."/>
            <person name="Bills G."/>
            <person name="Bluhm B."/>
            <person name="Cannon C."/>
            <person name="Castanera R."/>
            <person name="Culley D."/>
            <person name="Daum C."/>
            <person name="Ezra D."/>
            <person name="Gonzalez J."/>
            <person name="Henrissat B."/>
            <person name="Kuo A."/>
            <person name="Liang C."/>
            <person name="Lipzen A."/>
            <person name="Lutzoni F."/>
            <person name="Magnuson J."/>
            <person name="Mondo S."/>
            <person name="Nolan M."/>
            <person name="Ohm R."/>
            <person name="Pangilinan J."/>
            <person name="Park H.-J."/>
            <person name="Ramirez L."/>
            <person name="Alfaro M."/>
            <person name="Sun H."/>
            <person name="Tritt A."/>
            <person name="Yoshinaga Y."/>
            <person name="Zwiers L.-H."/>
            <person name="Turgeon B."/>
            <person name="Goodwin S."/>
            <person name="Spatafora J."/>
            <person name="Crous P."/>
            <person name="Grigoriev I."/>
        </authorList>
    </citation>
    <scope>NUCLEOTIDE SEQUENCE</scope>
    <source>
        <strain evidence="3">CBS 122367</strain>
    </source>
</reference>